<evidence type="ECO:0000313" key="6">
    <source>
        <dbReference type="Proteomes" id="UP000189229"/>
    </source>
</evidence>
<dbReference type="Proteomes" id="UP000189229">
    <property type="component" value="Unassembled WGS sequence"/>
</dbReference>
<organism evidence="3 6">
    <name type="scientific">Mycobacterium kansasii</name>
    <dbReference type="NCBI Taxonomy" id="1768"/>
    <lineage>
        <taxon>Bacteria</taxon>
        <taxon>Bacillati</taxon>
        <taxon>Actinomycetota</taxon>
        <taxon>Actinomycetes</taxon>
        <taxon>Mycobacteriales</taxon>
        <taxon>Mycobacteriaceae</taxon>
        <taxon>Mycobacterium</taxon>
    </lineage>
</organism>
<dbReference type="EMBL" id="MVBM01000001">
    <property type="protein sequence ID" value="OOK82804.1"/>
    <property type="molecule type" value="Genomic_DNA"/>
</dbReference>
<accession>A0A1V3XUB2</accession>
<proteinExistence type="predicted"/>
<evidence type="ECO:0000313" key="3">
    <source>
        <dbReference type="EMBL" id="OOK82804.1"/>
    </source>
</evidence>
<dbReference type="Proteomes" id="UP000188532">
    <property type="component" value="Unassembled WGS sequence"/>
</dbReference>
<reference evidence="2 7" key="2">
    <citation type="submission" date="2020-07" db="EMBL/GenBank/DDBJ databases">
        <title>Mycobacterium kansasii (former subtype) with zoonotic potential isolated from diseased indoor pet cat, Japan.</title>
        <authorList>
            <person name="Fukano H."/>
            <person name="Terazono T."/>
            <person name="Hoshino Y."/>
        </authorList>
    </citation>
    <scope>NUCLEOTIDE SEQUENCE [LARGE SCALE GENOMIC DNA]</scope>
    <source>
        <strain evidence="2 7">Kuro-I</strain>
    </source>
</reference>
<dbReference type="Proteomes" id="UP000516380">
    <property type="component" value="Chromosome"/>
</dbReference>
<evidence type="ECO:0000313" key="4">
    <source>
        <dbReference type="EMBL" id="OOK84533.1"/>
    </source>
</evidence>
<dbReference type="EMBL" id="AP023343">
    <property type="protein sequence ID" value="BCI90145.1"/>
    <property type="molecule type" value="Genomic_DNA"/>
</dbReference>
<gene>
    <name evidence="4" type="ORF">BZL29_0858</name>
    <name evidence="3" type="ORF">BZL30_1061</name>
    <name evidence="2" type="ORF">NIIDMKKI_53510</name>
</gene>
<dbReference type="EMBL" id="MVBN01000001">
    <property type="protein sequence ID" value="OOK84533.1"/>
    <property type="molecule type" value="Genomic_DNA"/>
</dbReference>
<dbReference type="PANTHER" id="PTHR33803">
    <property type="entry name" value="IS1478 TRANSPOSASE"/>
    <property type="match status" value="1"/>
</dbReference>
<sequence>MDALLDDPAFFAPFVAFFDPRIGRPSTPMEIYLRLMFLKFRYRLGYESLCREVSDSITQPSFGPFRSK</sequence>
<dbReference type="Pfam" id="PF05598">
    <property type="entry name" value="DUF772"/>
    <property type="match status" value="1"/>
</dbReference>
<evidence type="ECO:0000259" key="1">
    <source>
        <dbReference type="Pfam" id="PF05598"/>
    </source>
</evidence>
<evidence type="ECO:0000313" key="5">
    <source>
        <dbReference type="Proteomes" id="UP000188532"/>
    </source>
</evidence>
<keyword evidence="7" id="KW-1185">Reference proteome</keyword>
<dbReference type="PANTHER" id="PTHR33803:SF3">
    <property type="entry name" value="BLL1974 PROTEIN"/>
    <property type="match status" value="1"/>
</dbReference>
<evidence type="ECO:0000313" key="7">
    <source>
        <dbReference type="Proteomes" id="UP000516380"/>
    </source>
</evidence>
<protein>
    <recommendedName>
        <fullName evidence="1">Transposase InsH N-terminal domain-containing protein</fullName>
    </recommendedName>
</protein>
<reference evidence="5 6" key="1">
    <citation type="submission" date="2017-02" db="EMBL/GenBank/DDBJ databases">
        <title>Complete genome sequences of Mycobacterium kansasii strains isolated from rhesus macaques.</title>
        <authorList>
            <person name="Panda A."/>
            <person name="Nagaraj S."/>
            <person name="Zhao X."/>
            <person name="Tettelin H."/>
            <person name="Detolla L.J."/>
        </authorList>
    </citation>
    <scope>NUCLEOTIDE SEQUENCE [LARGE SCALE GENOMIC DNA]</scope>
    <source>
        <strain evidence="4 5">11-3469</strain>
        <strain evidence="3 6">11-3813</strain>
    </source>
</reference>
<feature type="domain" description="Transposase InsH N-terminal" evidence="1">
    <location>
        <begin position="1"/>
        <end position="58"/>
    </location>
</feature>
<name>A0A1V3XUB2_MYCKA</name>
<evidence type="ECO:0000313" key="2">
    <source>
        <dbReference type="EMBL" id="BCI90145.1"/>
    </source>
</evidence>
<dbReference type="AlphaFoldDB" id="A0A1V3XUB2"/>
<dbReference type="InterPro" id="IPR008490">
    <property type="entry name" value="Transposase_InsH_N"/>
</dbReference>